<accession>A0A1I0QE34</accession>
<dbReference type="PANTHER" id="PTHR32071:SF117">
    <property type="entry name" value="PTS-DEPENDENT DIHYDROXYACETONE KINASE OPERON REGULATORY PROTEIN-RELATED"/>
    <property type="match status" value="1"/>
</dbReference>
<dbReference type="PROSITE" id="PS00675">
    <property type="entry name" value="SIGMA54_INTERACT_1"/>
    <property type="match status" value="1"/>
</dbReference>
<keyword evidence="3" id="KW-0902">Two-component regulatory system</keyword>
<dbReference type="STRING" id="1173584.SAMN05444851_2475"/>
<dbReference type="Proteomes" id="UP000199650">
    <property type="component" value="Unassembled WGS sequence"/>
</dbReference>
<dbReference type="InterPro" id="IPR002197">
    <property type="entry name" value="HTH_Fis"/>
</dbReference>
<dbReference type="AlphaFoldDB" id="A0A1I0QE34"/>
<protein>
    <submittedName>
        <fullName evidence="11">Two component, sigma54 specific, transcriptional regulator, Fis family</fullName>
    </submittedName>
</protein>
<dbReference type="InterPro" id="IPR002078">
    <property type="entry name" value="Sigma_54_int"/>
</dbReference>
<dbReference type="InterPro" id="IPR001789">
    <property type="entry name" value="Sig_transdc_resp-reg_receiver"/>
</dbReference>
<dbReference type="PROSITE" id="PS50045">
    <property type="entry name" value="SIGMA54_INTERACT_4"/>
    <property type="match status" value="1"/>
</dbReference>
<dbReference type="InterPro" id="IPR009057">
    <property type="entry name" value="Homeodomain-like_sf"/>
</dbReference>
<feature type="domain" description="Sigma-54 factor interaction" evidence="9">
    <location>
        <begin position="185"/>
        <end position="407"/>
    </location>
</feature>
<dbReference type="InterPro" id="IPR058031">
    <property type="entry name" value="AAA_lid_NorR"/>
</dbReference>
<dbReference type="InterPro" id="IPR003593">
    <property type="entry name" value="AAA+_ATPase"/>
</dbReference>
<dbReference type="Gene3D" id="3.40.50.300">
    <property type="entry name" value="P-loop containing nucleotide triphosphate hydrolases"/>
    <property type="match status" value="1"/>
</dbReference>
<reference evidence="11 12" key="1">
    <citation type="submission" date="2016-10" db="EMBL/GenBank/DDBJ databases">
        <authorList>
            <person name="de Groot N.N."/>
        </authorList>
    </citation>
    <scope>NUCLEOTIDE SEQUENCE [LARGE SCALE GENOMIC DNA]</scope>
    <source>
        <strain evidence="11 12">DSM 29439</strain>
    </source>
</reference>
<dbReference type="GO" id="GO:0000160">
    <property type="term" value="P:phosphorelay signal transduction system"/>
    <property type="evidence" value="ECO:0007669"/>
    <property type="project" value="UniProtKB-KW"/>
</dbReference>
<proteinExistence type="predicted"/>
<dbReference type="PROSITE" id="PS50110">
    <property type="entry name" value="RESPONSE_REGULATORY"/>
    <property type="match status" value="1"/>
</dbReference>
<dbReference type="Pfam" id="PF00158">
    <property type="entry name" value="Sigma54_activat"/>
    <property type="match status" value="1"/>
</dbReference>
<gene>
    <name evidence="11" type="ORF">SAMN05444851_2475</name>
</gene>
<evidence type="ECO:0000256" key="6">
    <source>
        <dbReference type="ARBA" id="ARBA00023159"/>
    </source>
</evidence>
<dbReference type="Gene3D" id="1.10.8.60">
    <property type="match status" value="1"/>
</dbReference>
<dbReference type="CDD" id="cd00009">
    <property type="entry name" value="AAA"/>
    <property type="match status" value="1"/>
</dbReference>
<dbReference type="SUPFAM" id="SSF52172">
    <property type="entry name" value="CheY-like"/>
    <property type="match status" value="1"/>
</dbReference>
<evidence type="ECO:0000313" key="11">
    <source>
        <dbReference type="EMBL" id="SEW25333.1"/>
    </source>
</evidence>
<dbReference type="GO" id="GO:0006355">
    <property type="term" value="P:regulation of DNA-templated transcription"/>
    <property type="evidence" value="ECO:0007669"/>
    <property type="project" value="InterPro"/>
</dbReference>
<dbReference type="RefSeq" id="WP_091430965.1">
    <property type="nucleotide sequence ID" value="NZ_FOJB01000001.1"/>
</dbReference>
<dbReference type="SMART" id="SM00382">
    <property type="entry name" value="AAA"/>
    <property type="match status" value="1"/>
</dbReference>
<evidence type="ECO:0000259" key="10">
    <source>
        <dbReference type="PROSITE" id="PS50110"/>
    </source>
</evidence>
<evidence type="ECO:0000256" key="8">
    <source>
        <dbReference type="PROSITE-ProRule" id="PRU00169"/>
    </source>
</evidence>
<dbReference type="InterPro" id="IPR025944">
    <property type="entry name" value="Sigma_54_int_dom_CS"/>
</dbReference>
<dbReference type="GO" id="GO:0043565">
    <property type="term" value="F:sequence-specific DNA binding"/>
    <property type="evidence" value="ECO:0007669"/>
    <property type="project" value="InterPro"/>
</dbReference>
<evidence type="ECO:0000256" key="1">
    <source>
        <dbReference type="ARBA" id="ARBA00022741"/>
    </source>
</evidence>
<evidence type="ECO:0000256" key="7">
    <source>
        <dbReference type="ARBA" id="ARBA00023163"/>
    </source>
</evidence>
<keyword evidence="2" id="KW-0067">ATP-binding</keyword>
<dbReference type="EMBL" id="FOJB01000001">
    <property type="protein sequence ID" value="SEW25333.1"/>
    <property type="molecule type" value="Genomic_DNA"/>
</dbReference>
<dbReference type="InterPro" id="IPR011006">
    <property type="entry name" value="CheY-like_superfamily"/>
</dbReference>
<sequence length="493" mass="53236">MAIEERGNPGATGLFNTDANARSPVVMVLAPPALNDLCPATVFKSLDCEIRYANSIAEAKIIAEDDIVDIALLPLDVNGRSVLPLIRDLIKRNAEQAIIVVSKSNQINDAAEAMRLGALDCIFVPFTHNRLEKTVSQVLQKIGGIRKAQDGTIAISKPRARLAPAHKAGSGHAAHADPHWIRHGMVLSDLSMNPVLHALDTIASSDAPIYIQGETGTGKELLARALHAESNRSAGPFVVVDCARLEPDTLTHQVFADGRNGSKGTASTADGGTLFLDEIARTDLRVQEQLMRFLENGDIAPLGALDAAKVDARIICASSEDTRAEIKAGRLREDLYYRLHVVPITLPALRDRGEDILVIANTKLVQTARQEGRRFRGFTPGAAGILVSHPWPGNIRQLVNVIWNIVLHHDGDLVTADMLPVDLLAGLPDPDNSAGLQATLADTGLLGRPLAEIERIVIEETIRAQGGSIPRAAQVLDVSPSTIYRKREHWTQK</sequence>
<evidence type="ECO:0000256" key="5">
    <source>
        <dbReference type="ARBA" id="ARBA00023125"/>
    </source>
</evidence>
<dbReference type="Gene3D" id="3.40.50.2300">
    <property type="match status" value="1"/>
</dbReference>
<dbReference type="InterPro" id="IPR025943">
    <property type="entry name" value="Sigma_54_int_dom_ATP-bd_2"/>
</dbReference>
<name>A0A1I0QE34_9RHOB</name>
<keyword evidence="1" id="KW-0547">Nucleotide-binding</keyword>
<dbReference type="OrthoDB" id="9802388at2"/>
<comment type="caution">
    <text evidence="8">Lacks conserved residue(s) required for the propagation of feature annotation.</text>
</comment>
<dbReference type="SUPFAM" id="SSF52540">
    <property type="entry name" value="P-loop containing nucleoside triphosphate hydrolases"/>
    <property type="match status" value="1"/>
</dbReference>
<dbReference type="Pfam" id="PF25601">
    <property type="entry name" value="AAA_lid_14"/>
    <property type="match status" value="1"/>
</dbReference>
<keyword evidence="7" id="KW-0804">Transcription</keyword>
<keyword evidence="5" id="KW-0238">DNA-binding</keyword>
<dbReference type="Pfam" id="PF02954">
    <property type="entry name" value="HTH_8"/>
    <property type="match status" value="1"/>
</dbReference>
<dbReference type="GO" id="GO:0005524">
    <property type="term" value="F:ATP binding"/>
    <property type="evidence" value="ECO:0007669"/>
    <property type="project" value="UniProtKB-KW"/>
</dbReference>
<keyword evidence="12" id="KW-1185">Reference proteome</keyword>
<keyword evidence="6" id="KW-0010">Activator</keyword>
<evidence type="ECO:0000313" key="12">
    <source>
        <dbReference type="Proteomes" id="UP000199650"/>
    </source>
</evidence>
<evidence type="ECO:0000256" key="3">
    <source>
        <dbReference type="ARBA" id="ARBA00023012"/>
    </source>
</evidence>
<dbReference type="PROSITE" id="PS00688">
    <property type="entry name" value="SIGMA54_INTERACT_3"/>
    <property type="match status" value="1"/>
</dbReference>
<organism evidence="11 12">
    <name type="scientific">Aliiroseovarius sediminilitoris</name>
    <dbReference type="NCBI Taxonomy" id="1173584"/>
    <lineage>
        <taxon>Bacteria</taxon>
        <taxon>Pseudomonadati</taxon>
        <taxon>Pseudomonadota</taxon>
        <taxon>Alphaproteobacteria</taxon>
        <taxon>Rhodobacterales</taxon>
        <taxon>Paracoccaceae</taxon>
        <taxon>Aliiroseovarius</taxon>
    </lineage>
</organism>
<evidence type="ECO:0000256" key="2">
    <source>
        <dbReference type="ARBA" id="ARBA00022840"/>
    </source>
</evidence>
<dbReference type="Gene3D" id="1.10.10.60">
    <property type="entry name" value="Homeodomain-like"/>
    <property type="match status" value="1"/>
</dbReference>
<feature type="domain" description="Response regulatory" evidence="10">
    <location>
        <begin position="25"/>
        <end position="139"/>
    </location>
</feature>
<dbReference type="InterPro" id="IPR027417">
    <property type="entry name" value="P-loop_NTPase"/>
</dbReference>
<dbReference type="InterPro" id="IPR025662">
    <property type="entry name" value="Sigma_54_int_dom_ATP-bd_1"/>
</dbReference>
<dbReference type="PANTHER" id="PTHR32071">
    <property type="entry name" value="TRANSCRIPTIONAL REGULATORY PROTEIN"/>
    <property type="match status" value="1"/>
</dbReference>
<evidence type="ECO:0000256" key="4">
    <source>
        <dbReference type="ARBA" id="ARBA00023015"/>
    </source>
</evidence>
<evidence type="ECO:0000259" key="9">
    <source>
        <dbReference type="PROSITE" id="PS50045"/>
    </source>
</evidence>
<dbReference type="SUPFAM" id="SSF46689">
    <property type="entry name" value="Homeodomain-like"/>
    <property type="match status" value="1"/>
</dbReference>
<dbReference type="PROSITE" id="PS00676">
    <property type="entry name" value="SIGMA54_INTERACT_2"/>
    <property type="match status" value="1"/>
</dbReference>
<keyword evidence="4" id="KW-0805">Transcription regulation</keyword>